<protein>
    <submittedName>
        <fullName evidence="1">Uncharacterized protein</fullName>
    </submittedName>
</protein>
<gene>
    <name evidence="1" type="ORF">S01H1_78983</name>
</gene>
<name>X0YRZ9_9ZZZZ</name>
<accession>X0YRZ9</accession>
<dbReference type="EMBL" id="BARS01053204">
    <property type="protein sequence ID" value="GAG49592.1"/>
    <property type="molecule type" value="Genomic_DNA"/>
</dbReference>
<dbReference type="AlphaFoldDB" id="X0YRZ9"/>
<reference evidence="1" key="1">
    <citation type="journal article" date="2014" name="Front. Microbiol.">
        <title>High frequency of phylogenetically diverse reductive dehalogenase-homologous genes in deep subseafloor sedimentary metagenomes.</title>
        <authorList>
            <person name="Kawai M."/>
            <person name="Futagami T."/>
            <person name="Toyoda A."/>
            <person name="Takaki Y."/>
            <person name="Nishi S."/>
            <person name="Hori S."/>
            <person name="Arai W."/>
            <person name="Tsubouchi T."/>
            <person name="Morono Y."/>
            <person name="Uchiyama I."/>
            <person name="Ito T."/>
            <person name="Fujiyama A."/>
            <person name="Inagaki F."/>
            <person name="Takami H."/>
        </authorList>
    </citation>
    <scope>NUCLEOTIDE SEQUENCE</scope>
    <source>
        <strain evidence="1">Expedition CK06-06</strain>
    </source>
</reference>
<sequence>FPSMTLLYQRETGESVLEANREQGHYLWMELHNNRLTAGHFNPRAADEIYRLHHWLLEHSVYFLGIGGLDVELLDIMFGFNLDYHGNRDGIVAESLLGDSALGALAAETTTGCIECEPSMVVALDEDCYLQARISLETRSSDYQVRTGRYDNEPISIYFTVRRLPTPGKVMNMNESLTEQCAICEDICRRIVIPQIVRPIAVAIASSP</sequence>
<organism evidence="1">
    <name type="scientific">marine sediment metagenome</name>
    <dbReference type="NCBI Taxonomy" id="412755"/>
    <lineage>
        <taxon>unclassified sequences</taxon>
        <taxon>metagenomes</taxon>
        <taxon>ecological metagenomes</taxon>
    </lineage>
</organism>
<comment type="caution">
    <text evidence="1">The sequence shown here is derived from an EMBL/GenBank/DDBJ whole genome shotgun (WGS) entry which is preliminary data.</text>
</comment>
<feature type="non-terminal residue" evidence="1">
    <location>
        <position position="1"/>
    </location>
</feature>
<proteinExistence type="predicted"/>
<evidence type="ECO:0000313" key="1">
    <source>
        <dbReference type="EMBL" id="GAG49592.1"/>
    </source>
</evidence>